<gene>
    <name evidence="1" type="ORF">GCM10011617_06820</name>
</gene>
<comment type="caution">
    <text evidence="1">The sequence shown here is derived from an EMBL/GenBank/DDBJ whole genome shotgun (WGS) entry which is preliminary data.</text>
</comment>
<keyword evidence="2" id="KW-1185">Reference proteome</keyword>
<name>A0A918RAS1_9SPHN</name>
<reference evidence="1" key="2">
    <citation type="submission" date="2020-09" db="EMBL/GenBank/DDBJ databases">
        <authorList>
            <person name="Sun Q."/>
            <person name="Kim S."/>
        </authorList>
    </citation>
    <scope>NUCLEOTIDE SEQUENCE</scope>
    <source>
        <strain evidence="1">KCTC 32422</strain>
    </source>
</reference>
<dbReference type="RefSeq" id="WP_189539037.1">
    <property type="nucleotide sequence ID" value="NZ_BMZD01000002.1"/>
</dbReference>
<sequence length="128" mass="14506">MTDFKYAPQVPYIFGIDFFFSNASVGHIRNLSPSLKTLIAYTDLHCATWKIYSDEYGVTATAMHEPHFIDPSIILLLVDLVAMETTRCVSLYNQTTGTHIEMDGIEFYCRNMTAEDAFGSANTHQIWP</sequence>
<accession>A0A918RAS1</accession>
<protein>
    <submittedName>
        <fullName evidence="1">Uncharacterized protein</fullName>
    </submittedName>
</protein>
<organism evidence="1 2">
    <name type="scientific">Novosphingobium arvoryzae</name>
    <dbReference type="NCBI Taxonomy" id="1256514"/>
    <lineage>
        <taxon>Bacteria</taxon>
        <taxon>Pseudomonadati</taxon>
        <taxon>Pseudomonadota</taxon>
        <taxon>Alphaproteobacteria</taxon>
        <taxon>Sphingomonadales</taxon>
        <taxon>Sphingomonadaceae</taxon>
        <taxon>Novosphingobium</taxon>
    </lineage>
</organism>
<reference evidence="1" key="1">
    <citation type="journal article" date="2014" name="Int. J. Syst. Evol. Microbiol.">
        <title>Complete genome sequence of Corynebacterium casei LMG S-19264T (=DSM 44701T), isolated from a smear-ripened cheese.</title>
        <authorList>
            <consortium name="US DOE Joint Genome Institute (JGI-PGF)"/>
            <person name="Walter F."/>
            <person name="Albersmeier A."/>
            <person name="Kalinowski J."/>
            <person name="Ruckert C."/>
        </authorList>
    </citation>
    <scope>NUCLEOTIDE SEQUENCE</scope>
    <source>
        <strain evidence="1">KCTC 32422</strain>
    </source>
</reference>
<evidence type="ECO:0000313" key="1">
    <source>
        <dbReference type="EMBL" id="GGZ90514.1"/>
    </source>
</evidence>
<evidence type="ECO:0000313" key="2">
    <source>
        <dbReference type="Proteomes" id="UP000634139"/>
    </source>
</evidence>
<dbReference type="Proteomes" id="UP000634139">
    <property type="component" value="Unassembled WGS sequence"/>
</dbReference>
<dbReference type="AlphaFoldDB" id="A0A918RAS1"/>
<dbReference type="EMBL" id="BMZD01000002">
    <property type="protein sequence ID" value="GGZ90514.1"/>
    <property type="molecule type" value="Genomic_DNA"/>
</dbReference>
<proteinExistence type="predicted"/>